<accession>A0A2Z6P5P0</accession>
<evidence type="ECO:0000259" key="2">
    <source>
        <dbReference type="PROSITE" id="PS50878"/>
    </source>
</evidence>
<gene>
    <name evidence="3" type="ORF">TSUD_371240</name>
</gene>
<organism evidence="3 4">
    <name type="scientific">Trifolium subterraneum</name>
    <name type="common">Subterranean clover</name>
    <dbReference type="NCBI Taxonomy" id="3900"/>
    <lineage>
        <taxon>Eukaryota</taxon>
        <taxon>Viridiplantae</taxon>
        <taxon>Streptophyta</taxon>
        <taxon>Embryophyta</taxon>
        <taxon>Tracheophyta</taxon>
        <taxon>Spermatophyta</taxon>
        <taxon>Magnoliopsida</taxon>
        <taxon>eudicotyledons</taxon>
        <taxon>Gunneridae</taxon>
        <taxon>Pentapetalae</taxon>
        <taxon>rosids</taxon>
        <taxon>fabids</taxon>
        <taxon>Fabales</taxon>
        <taxon>Fabaceae</taxon>
        <taxon>Papilionoideae</taxon>
        <taxon>50 kb inversion clade</taxon>
        <taxon>NPAAA clade</taxon>
        <taxon>Hologalegina</taxon>
        <taxon>IRL clade</taxon>
        <taxon>Trifolieae</taxon>
        <taxon>Trifolium</taxon>
    </lineage>
</organism>
<protein>
    <recommendedName>
        <fullName evidence="2">Reverse transcriptase domain-containing protein</fullName>
    </recommendedName>
</protein>
<evidence type="ECO:0000313" key="3">
    <source>
        <dbReference type="EMBL" id="GAU51046.1"/>
    </source>
</evidence>
<dbReference type="AlphaFoldDB" id="A0A2Z6P5P0"/>
<sequence>MKKRIHPIPANIRKQQHILHTLKIRNPTSSPSIPAERSISSSGEVLSRRTEQLEGVCRRFPPSHRSGRKPASSISSVGDVLCCSSLNSSDIRTCNKRFIKQFDHDVACKVWKGVVDLGVEGGYFKAITKVGERRGSNGVGGQMERPFLQGINFNTLSVDDNALLLEPFSEEEVDFERAYDTVSWRFLEQMMIKMGFSEGWLKWMRACVFQSSTSILINGSPTEDFMVGRGLRQGDPLSPFLFLIAVEGLTGLMRKAVEIGKFKGYRVSDCLQFPILQFADDTILLGNGSWDNLWKIKILLRSFELVLGLKINFVKSKLCGLNVDPNLLGLSSKPF</sequence>
<dbReference type="SUPFAM" id="SSF56672">
    <property type="entry name" value="DNA/RNA polymerases"/>
    <property type="match status" value="1"/>
</dbReference>
<evidence type="ECO:0000256" key="1">
    <source>
        <dbReference type="SAM" id="MobiDB-lite"/>
    </source>
</evidence>
<feature type="region of interest" description="Disordered" evidence="1">
    <location>
        <begin position="25"/>
        <end position="47"/>
    </location>
</feature>
<feature type="compositionally biased region" description="Polar residues" evidence="1">
    <location>
        <begin position="26"/>
        <end position="44"/>
    </location>
</feature>
<dbReference type="PANTHER" id="PTHR33116:SF78">
    <property type="entry name" value="OS12G0587133 PROTEIN"/>
    <property type="match status" value="1"/>
</dbReference>
<proteinExistence type="predicted"/>
<dbReference type="PANTHER" id="PTHR33116">
    <property type="entry name" value="REVERSE TRANSCRIPTASE ZINC-BINDING DOMAIN-CONTAINING PROTEIN-RELATED-RELATED"/>
    <property type="match status" value="1"/>
</dbReference>
<dbReference type="Pfam" id="PF00078">
    <property type="entry name" value="RVT_1"/>
    <property type="match status" value="1"/>
</dbReference>
<dbReference type="Proteomes" id="UP000242715">
    <property type="component" value="Unassembled WGS sequence"/>
</dbReference>
<dbReference type="InterPro" id="IPR043502">
    <property type="entry name" value="DNA/RNA_pol_sf"/>
</dbReference>
<keyword evidence="4" id="KW-1185">Reference proteome</keyword>
<reference evidence="4" key="1">
    <citation type="journal article" date="2017" name="Front. Plant Sci.">
        <title>Climate Clever Clovers: New Paradigm to Reduce the Environmental Footprint of Ruminants by Breeding Low Methanogenic Forages Utilizing Haplotype Variation.</title>
        <authorList>
            <person name="Kaur P."/>
            <person name="Appels R."/>
            <person name="Bayer P.E."/>
            <person name="Keeble-Gagnere G."/>
            <person name="Wang J."/>
            <person name="Hirakawa H."/>
            <person name="Shirasawa K."/>
            <person name="Vercoe P."/>
            <person name="Stefanova K."/>
            <person name="Durmic Z."/>
            <person name="Nichols P."/>
            <person name="Revell C."/>
            <person name="Isobe S.N."/>
            <person name="Edwards D."/>
            <person name="Erskine W."/>
        </authorList>
    </citation>
    <scope>NUCLEOTIDE SEQUENCE [LARGE SCALE GENOMIC DNA]</scope>
    <source>
        <strain evidence="4">cv. Daliak</strain>
    </source>
</reference>
<dbReference type="EMBL" id="DF974958">
    <property type="protein sequence ID" value="GAU51046.1"/>
    <property type="molecule type" value="Genomic_DNA"/>
</dbReference>
<dbReference type="OrthoDB" id="1932527at2759"/>
<dbReference type="InterPro" id="IPR000477">
    <property type="entry name" value="RT_dom"/>
</dbReference>
<feature type="domain" description="Reverse transcriptase" evidence="2">
    <location>
        <begin position="1"/>
        <end position="332"/>
    </location>
</feature>
<dbReference type="PROSITE" id="PS50878">
    <property type="entry name" value="RT_POL"/>
    <property type="match status" value="1"/>
</dbReference>
<evidence type="ECO:0000313" key="4">
    <source>
        <dbReference type="Proteomes" id="UP000242715"/>
    </source>
</evidence>
<name>A0A2Z6P5P0_TRISU</name>